<evidence type="ECO:0000256" key="10">
    <source>
        <dbReference type="ARBA" id="ARBA00023136"/>
    </source>
</evidence>
<dbReference type="GO" id="GO:0005267">
    <property type="term" value="F:potassium channel activity"/>
    <property type="evidence" value="ECO:0007669"/>
    <property type="project" value="UniProtKB-KW"/>
</dbReference>
<evidence type="ECO:0000313" key="15">
    <source>
        <dbReference type="EMBL" id="PSC72939.1"/>
    </source>
</evidence>
<comment type="similarity">
    <text evidence="2">Belongs to the TMEM38 family.</text>
</comment>
<evidence type="ECO:0000256" key="5">
    <source>
        <dbReference type="ARBA" id="ARBA00022692"/>
    </source>
</evidence>
<keyword evidence="16" id="KW-1185">Reference proteome</keyword>
<dbReference type="OrthoDB" id="195817at2759"/>
<evidence type="ECO:0000256" key="11">
    <source>
        <dbReference type="ARBA" id="ARBA00023303"/>
    </source>
</evidence>
<dbReference type="PANTHER" id="PTHR12454:SF11">
    <property type="entry name" value="GH25683P"/>
    <property type="match status" value="1"/>
</dbReference>
<keyword evidence="9" id="KW-0406">Ion transport</keyword>
<feature type="compositionally biased region" description="Low complexity" evidence="12">
    <location>
        <begin position="274"/>
        <end position="290"/>
    </location>
</feature>
<keyword evidence="5 13" id="KW-0812">Transmembrane</keyword>
<evidence type="ECO:0000256" key="8">
    <source>
        <dbReference type="ARBA" id="ARBA00022989"/>
    </source>
</evidence>
<organism evidence="15 16">
    <name type="scientific">Micractinium conductrix</name>
    <dbReference type="NCBI Taxonomy" id="554055"/>
    <lineage>
        <taxon>Eukaryota</taxon>
        <taxon>Viridiplantae</taxon>
        <taxon>Chlorophyta</taxon>
        <taxon>core chlorophytes</taxon>
        <taxon>Trebouxiophyceae</taxon>
        <taxon>Chlorellales</taxon>
        <taxon>Chlorellaceae</taxon>
        <taxon>Chlorella clade</taxon>
        <taxon>Micractinium</taxon>
    </lineage>
</organism>
<feature type="transmembrane region" description="Helical" evidence="13">
    <location>
        <begin position="77"/>
        <end position="100"/>
    </location>
</feature>
<keyword evidence="11" id="KW-0407">Ion channel</keyword>
<evidence type="ECO:0000256" key="9">
    <source>
        <dbReference type="ARBA" id="ARBA00023065"/>
    </source>
</evidence>
<dbReference type="AlphaFoldDB" id="A0A2P6VFT9"/>
<keyword evidence="6" id="KW-0631">Potassium channel</keyword>
<dbReference type="InterPro" id="IPR007866">
    <property type="entry name" value="TRIC_channel"/>
</dbReference>
<dbReference type="PANTHER" id="PTHR12454">
    <property type="entry name" value="TRIMERIC INTRACELLULAR CATION CHANNEL"/>
    <property type="match status" value="1"/>
</dbReference>
<keyword evidence="8 13" id="KW-1133">Transmembrane helix</keyword>
<dbReference type="GO" id="GO:0012505">
    <property type="term" value="C:endomembrane system"/>
    <property type="evidence" value="ECO:0007669"/>
    <property type="project" value="UniProtKB-SubCell"/>
</dbReference>
<evidence type="ECO:0000313" key="14">
    <source>
        <dbReference type="EMBL" id="PSC72938.1"/>
    </source>
</evidence>
<dbReference type="EMBL" id="LHPF02000008">
    <property type="protein sequence ID" value="PSC72938.1"/>
    <property type="molecule type" value="Genomic_DNA"/>
</dbReference>
<dbReference type="Proteomes" id="UP000239649">
    <property type="component" value="Unassembled WGS sequence"/>
</dbReference>
<evidence type="ECO:0000256" key="12">
    <source>
        <dbReference type="SAM" id="MobiDB-lite"/>
    </source>
</evidence>
<evidence type="ECO:0000313" key="16">
    <source>
        <dbReference type="Proteomes" id="UP000239649"/>
    </source>
</evidence>
<keyword evidence="3" id="KW-0813">Transport</keyword>
<comment type="subcellular location">
    <subcellularLocation>
        <location evidence="1">Endomembrane system</location>
        <topology evidence="1">Multi-pass membrane protein</topology>
    </subcellularLocation>
</comment>
<keyword evidence="4" id="KW-0633">Potassium transport</keyword>
<evidence type="ECO:0000256" key="6">
    <source>
        <dbReference type="ARBA" id="ARBA00022826"/>
    </source>
</evidence>
<sequence length="328" mass="33912">MSFGAHAIDRLFHSLDVTVVATSRTPYWLLVAGHALAAVEATRDFSRYWLVSLVVACLAGFGGGTLSALLIQAQNPAAAVVGLLGKNEVGIAFVAAWWLFHFAPGRLAARAWDGLPPLRAAAKACRAVLRANTIVHRVNAAVAVYPGVLAAPLLLGTLGGAGGRLTVDAFAYCAGYKQGPSELSHPSYSLRSAGTCALLQYLLVHVLGVLSGRQGLGLVIAIHLAHSAASELTGSPCDYTLPLARLFYKITRIPDPATIPAWAATLPKPRTPRAANGAAAAAAKKAAQGANGAGVGAVTPRRTNGAEDGVTPRRTPRRRVAAAAAKSE</sequence>
<evidence type="ECO:0000256" key="13">
    <source>
        <dbReference type="SAM" id="Phobius"/>
    </source>
</evidence>
<comment type="caution">
    <text evidence="15">The sequence shown here is derived from an EMBL/GenBank/DDBJ whole genome shotgun (WGS) entry which is preliminary data.</text>
</comment>
<evidence type="ECO:0000256" key="3">
    <source>
        <dbReference type="ARBA" id="ARBA00022448"/>
    </source>
</evidence>
<proteinExistence type="inferred from homology"/>
<evidence type="ECO:0000256" key="1">
    <source>
        <dbReference type="ARBA" id="ARBA00004127"/>
    </source>
</evidence>
<accession>A0A2P6VFT9</accession>
<dbReference type="EMBL" id="LHPF02000008">
    <property type="protein sequence ID" value="PSC72939.1"/>
    <property type="molecule type" value="Genomic_DNA"/>
</dbReference>
<gene>
    <name evidence="15" type="ORF">C2E20_3577</name>
</gene>
<feature type="transmembrane region" description="Helical" evidence="13">
    <location>
        <begin position="48"/>
        <end position="71"/>
    </location>
</feature>
<reference evidence="15" key="2">
    <citation type="submission" date="2018-02" db="EMBL/GenBank/DDBJ databases">
        <authorList>
            <person name="Cohen D.B."/>
            <person name="Kent A.D."/>
        </authorList>
    </citation>
    <scope>NUCLEOTIDE SEQUENCE</scope>
    <source>
        <strain evidence="15">SAG 241.80</strain>
    </source>
</reference>
<dbReference type="Pfam" id="PF05197">
    <property type="entry name" value="TRIC"/>
    <property type="match status" value="1"/>
</dbReference>
<feature type="region of interest" description="Disordered" evidence="12">
    <location>
        <begin position="273"/>
        <end position="328"/>
    </location>
</feature>
<name>A0A2P6VFT9_9CHLO</name>
<evidence type="ECO:0000256" key="7">
    <source>
        <dbReference type="ARBA" id="ARBA00022958"/>
    </source>
</evidence>
<evidence type="ECO:0000256" key="4">
    <source>
        <dbReference type="ARBA" id="ARBA00022538"/>
    </source>
</evidence>
<dbReference type="GO" id="GO:0042802">
    <property type="term" value="F:identical protein binding"/>
    <property type="evidence" value="ECO:0007669"/>
    <property type="project" value="InterPro"/>
</dbReference>
<evidence type="ECO:0000256" key="2">
    <source>
        <dbReference type="ARBA" id="ARBA00005766"/>
    </source>
</evidence>
<reference evidence="15 16" key="1">
    <citation type="journal article" date="2018" name="Plant J.">
        <title>Genome sequences of Chlorella sorokiniana UTEX 1602 and Micractinium conductrix SAG 241.80: implications to maltose excretion by a green alga.</title>
        <authorList>
            <person name="Arriola M.B."/>
            <person name="Velmurugan N."/>
            <person name="Zhang Y."/>
            <person name="Plunkett M.H."/>
            <person name="Hondzo H."/>
            <person name="Barney B.M."/>
        </authorList>
    </citation>
    <scope>NUCLEOTIDE SEQUENCE [LARGE SCALE GENOMIC DNA]</scope>
    <source>
        <strain evidence="15 16">SAG 241.80</strain>
    </source>
</reference>
<keyword evidence="10 13" id="KW-0472">Membrane</keyword>
<protein>
    <submittedName>
        <fullName evidence="14">Trimeric intracellular cation channel type B isoform A</fullName>
    </submittedName>
    <submittedName>
        <fullName evidence="15">Trimeric intracellular cation channel type B isoform B</fullName>
    </submittedName>
</protein>
<dbReference type="GO" id="GO:0016020">
    <property type="term" value="C:membrane"/>
    <property type="evidence" value="ECO:0007669"/>
    <property type="project" value="InterPro"/>
</dbReference>
<keyword evidence="7" id="KW-0630">Potassium</keyword>